<keyword evidence="5" id="KW-0547">Nucleotide-binding</keyword>
<dbReference type="SMART" id="SM00382">
    <property type="entry name" value="AAA"/>
    <property type="match status" value="1"/>
</dbReference>
<dbReference type="PANTHER" id="PTHR43553:SF24">
    <property type="entry name" value="ENERGY-COUPLING FACTOR TRANSPORTER ATP-BINDING PROTEIN ECFA1"/>
    <property type="match status" value="1"/>
</dbReference>
<sequence length="287" mass="31577">MSIFFDVQEVSFSYTTYGEIPVEVPALEGVSAKIEKGDFVVILGRNGSGKSTFSRLLNALLVPKKGIVLVAGKDTALEDNVWDIRSNAGMVFQNPDNQIIATTVEEDVAFGPENLGVEPAEIRRRVDEALETVGIGQFKRNAPHLLSGGQKQRVAIAGILAMKPECIILDEATSMLDPVGRREVIKVLKKLNREENITIIHITHHMDEAAIADRLMIIDHGELVLDGSPQAVFSNVEKVKSLGLDVPQVTELMYNLKKQGFDIQRLPLSVDEAFEIIKGLARQKNNP</sequence>
<dbReference type="PROSITE" id="PS00211">
    <property type="entry name" value="ABC_TRANSPORTER_1"/>
    <property type="match status" value="1"/>
</dbReference>
<reference evidence="10 11" key="1">
    <citation type="submission" date="2017-03" db="EMBL/GenBank/DDBJ databases">
        <title>Genome sequence of Clostridium hungatei DSM 14427.</title>
        <authorList>
            <person name="Poehlein A."/>
            <person name="Daniel R."/>
        </authorList>
    </citation>
    <scope>NUCLEOTIDE SEQUENCE [LARGE SCALE GENOMIC DNA]</scope>
    <source>
        <strain evidence="10 11">DSM 14427</strain>
    </source>
</reference>
<dbReference type="PROSITE" id="PS50893">
    <property type="entry name" value="ABC_TRANSPORTER_2"/>
    <property type="match status" value="1"/>
</dbReference>
<name>A0A1V4SGJ0_RUMHU</name>
<dbReference type="InterPro" id="IPR027417">
    <property type="entry name" value="P-loop_NTPase"/>
</dbReference>
<gene>
    <name evidence="10" type="primary">ecfA1_1</name>
    <name evidence="10" type="ORF">CLHUN_31320</name>
</gene>
<dbReference type="STRING" id="48256.CLHUN_31320"/>
<dbReference type="NCBIfam" id="TIGR04520">
    <property type="entry name" value="ECF_ATPase_1"/>
    <property type="match status" value="1"/>
</dbReference>
<keyword evidence="4" id="KW-1003">Cell membrane</keyword>
<evidence type="ECO:0000256" key="6">
    <source>
        <dbReference type="ARBA" id="ARBA00022840"/>
    </source>
</evidence>
<protein>
    <submittedName>
        <fullName evidence="10">Energy-coupling factor transporter ATP-binding protein EcfA1</fullName>
        <ecNumber evidence="10">3.6.3.-</ecNumber>
    </submittedName>
</protein>
<evidence type="ECO:0000313" key="11">
    <source>
        <dbReference type="Proteomes" id="UP000191554"/>
    </source>
</evidence>
<evidence type="ECO:0000259" key="9">
    <source>
        <dbReference type="PROSITE" id="PS50893"/>
    </source>
</evidence>
<keyword evidence="7" id="KW-1278">Translocase</keyword>
<dbReference type="EC" id="3.6.3.-" evidence="10"/>
<evidence type="ECO:0000256" key="8">
    <source>
        <dbReference type="ARBA" id="ARBA00023136"/>
    </source>
</evidence>
<evidence type="ECO:0000256" key="2">
    <source>
        <dbReference type="ARBA" id="ARBA00005417"/>
    </source>
</evidence>
<keyword evidence="8" id="KW-0472">Membrane</keyword>
<keyword evidence="3" id="KW-0813">Transport</keyword>
<dbReference type="InterPro" id="IPR030947">
    <property type="entry name" value="EcfA_1"/>
</dbReference>
<dbReference type="RefSeq" id="WP_080065570.1">
    <property type="nucleotide sequence ID" value="NZ_MZGX01000022.1"/>
</dbReference>
<dbReference type="InterPro" id="IPR003439">
    <property type="entry name" value="ABC_transporter-like_ATP-bd"/>
</dbReference>
<organism evidence="10 11">
    <name type="scientific">Ruminiclostridium hungatei</name>
    <name type="common">Clostridium hungatei</name>
    <dbReference type="NCBI Taxonomy" id="48256"/>
    <lineage>
        <taxon>Bacteria</taxon>
        <taxon>Bacillati</taxon>
        <taxon>Bacillota</taxon>
        <taxon>Clostridia</taxon>
        <taxon>Eubacteriales</taxon>
        <taxon>Oscillospiraceae</taxon>
        <taxon>Ruminiclostridium</taxon>
    </lineage>
</organism>
<dbReference type="InterPro" id="IPR017871">
    <property type="entry name" value="ABC_transporter-like_CS"/>
</dbReference>
<dbReference type="EMBL" id="MZGX01000022">
    <property type="protein sequence ID" value="OPX42988.1"/>
    <property type="molecule type" value="Genomic_DNA"/>
</dbReference>
<evidence type="ECO:0000256" key="1">
    <source>
        <dbReference type="ARBA" id="ARBA00004202"/>
    </source>
</evidence>
<dbReference type="GO" id="GO:0043190">
    <property type="term" value="C:ATP-binding cassette (ABC) transporter complex"/>
    <property type="evidence" value="ECO:0007669"/>
    <property type="project" value="TreeGrafter"/>
</dbReference>
<keyword evidence="6 10" id="KW-0067">ATP-binding</keyword>
<dbReference type="Proteomes" id="UP000191554">
    <property type="component" value="Unassembled WGS sequence"/>
</dbReference>
<dbReference type="SUPFAM" id="SSF52540">
    <property type="entry name" value="P-loop containing nucleoside triphosphate hydrolases"/>
    <property type="match status" value="1"/>
</dbReference>
<dbReference type="InterPro" id="IPR015856">
    <property type="entry name" value="ABC_transpr_CbiO/EcfA_su"/>
</dbReference>
<dbReference type="AlphaFoldDB" id="A0A1V4SGJ0"/>
<evidence type="ECO:0000256" key="7">
    <source>
        <dbReference type="ARBA" id="ARBA00022967"/>
    </source>
</evidence>
<dbReference type="InterPro" id="IPR050095">
    <property type="entry name" value="ECF_ABC_transporter_ATP-bd"/>
</dbReference>
<dbReference type="GO" id="GO:0042626">
    <property type="term" value="F:ATPase-coupled transmembrane transporter activity"/>
    <property type="evidence" value="ECO:0007669"/>
    <property type="project" value="TreeGrafter"/>
</dbReference>
<comment type="subcellular location">
    <subcellularLocation>
        <location evidence="1">Cell membrane</location>
        <topology evidence="1">Peripheral membrane protein</topology>
    </subcellularLocation>
</comment>
<evidence type="ECO:0000256" key="4">
    <source>
        <dbReference type="ARBA" id="ARBA00022475"/>
    </source>
</evidence>
<keyword evidence="11" id="KW-1185">Reference proteome</keyword>
<dbReference type="GO" id="GO:0016887">
    <property type="term" value="F:ATP hydrolysis activity"/>
    <property type="evidence" value="ECO:0007669"/>
    <property type="project" value="InterPro"/>
</dbReference>
<dbReference type="GO" id="GO:0005524">
    <property type="term" value="F:ATP binding"/>
    <property type="evidence" value="ECO:0007669"/>
    <property type="project" value="UniProtKB-KW"/>
</dbReference>
<dbReference type="Gene3D" id="3.40.50.300">
    <property type="entry name" value="P-loop containing nucleotide triphosphate hydrolases"/>
    <property type="match status" value="1"/>
</dbReference>
<evidence type="ECO:0000256" key="5">
    <source>
        <dbReference type="ARBA" id="ARBA00022741"/>
    </source>
</evidence>
<dbReference type="OrthoDB" id="9784332at2"/>
<accession>A0A1V4SGJ0</accession>
<dbReference type="FunFam" id="3.40.50.300:FF:000224">
    <property type="entry name" value="Energy-coupling factor transporter ATP-binding protein EcfA"/>
    <property type="match status" value="1"/>
</dbReference>
<proteinExistence type="inferred from homology"/>
<dbReference type="CDD" id="cd03225">
    <property type="entry name" value="ABC_cobalt_CbiO_domain1"/>
    <property type="match status" value="1"/>
</dbReference>
<dbReference type="PANTHER" id="PTHR43553">
    <property type="entry name" value="HEAVY METAL TRANSPORTER"/>
    <property type="match status" value="1"/>
</dbReference>
<feature type="domain" description="ABC transporter" evidence="9">
    <location>
        <begin position="5"/>
        <end position="245"/>
    </location>
</feature>
<keyword evidence="10" id="KW-0378">Hydrolase</keyword>
<evidence type="ECO:0000256" key="3">
    <source>
        <dbReference type="ARBA" id="ARBA00022448"/>
    </source>
</evidence>
<comment type="caution">
    <text evidence="10">The sequence shown here is derived from an EMBL/GenBank/DDBJ whole genome shotgun (WGS) entry which is preliminary data.</text>
</comment>
<dbReference type="InterPro" id="IPR003593">
    <property type="entry name" value="AAA+_ATPase"/>
</dbReference>
<comment type="similarity">
    <text evidence="2">Belongs to the ABC transporter superfamily.</text>
</comment>
<dbReference type="Pfam" id="PF00005">
    <property type="entry name" value="ABC_tran"/>
    <property type="match status" value="1"/>
</dbReference>
<evidence type="ECO:0000313" key="10">
    <source>
        <dbReference type="EMBL" id="OPX42988.1"/>
    </source>
</evidence>